<dbReference type="AlphaFoldDB" id="A0A9N8YRW8"/>
<comment type="caution">
    <text evidence="5">The sequence shown here is derived from an EMBL/GenBank/DDBJ whole genome shotgun (WGS) entry which is preliminary data.</text>
</comment>
<keyword evidence="6" id="KW-1185">Reference proteome</keyword>
<evidence type="ECO:0000313" key="6">
    <source>
        <dbReference type="Proteomes" id="UP000789508"/>
    </source>
</evidence>
<dbReference type="Gene3D" id="3.20.20.100">
    <property type="entry name" value="NADP-dependent oxidoreductase domain"/>
    <property type="match status" value="1"/>
</dbReference>
<feature type="site" description="Lowers pKa of active site Tyr" evidence="2">
    <location>
        <position position="94"/>
    </location>
</feature>
<gene>
    <name evidence="5" type="ORF">ALEPTO_LOCUS1067</name>
</gene>
<dbReference type="PANTHER" id="PTHR11732">
    <property type="entry name" value="ALDO/KETO REDUCTASE"/>
    <property type="match status" value="1"/>
</dbReference>
<dbReference type="OrthoDB" id="416253at2759"/>
<evidence type="ECO:0000256" key="2">
    <source>
        <dbReference type="PIRSR" id="PIRSR000097-3"/>
    </source>
</evidence>
<feature type="binding site" evidence="1">
    <location>
        <position position="127"/>
    </location>
    <ligand>
        <name>substrate</name>
    </ligand>
</feature>
<evidence type="ECO:0000259" key="4">
    <source>
        <dbReference type="Pfam" id="PF00248"/>
    </source>
</evidence>
<evidence type="ECO:0000256" key="3">
    <source>
        <dbReference type="SAM" id="MobiDB-lite"/>
    </source>
</evidence>
<feature type="compositionally biased region" description="Basic and acidic residues" evidence="3">
    <location>
        <begin position="142"/>
        <end position="164"/>
    </location>
</feature>
<proteinExistence type="predicted"/>
<dbReference type="GO" id="GO:0016491">
    <property type="term" value="F:oxidoreductase activity"/>
    <property type="evidence" value="ECO:0007669"/>
    <property type="project" value="InterPro"/>
</dbReference>
<feature type="region of interest" description="Disordered" evidence="3">
    <location>
        <begin position="142"/>
        <end position="179"/>
    </location>
</feature>
<organism evidence="5 6">
    <name type="scientific">Ambispora leptoticha</name>
    <dbReference type="NCBI Taxonomy" id="144679"/>
    <lineage>
        <taxon>Eukaryota</taxon>
        <taxon>Fungi</taxon>
        <taxon>Fungi incertae sedis</taxon>
        <taxon>Mucoromycota</taxon>
        <taxon>Glomeromycotina</taxon>
        <taxon>Glomeromycetes</taxon>
        <taxon>Archaeosporales</taxon>
        <taxon>Ambisporaceae</taxon>
        <taxon>Ambispora</taxon>
    </lineage>
</organism>
<evidence type="ECO:0000313" key="5">
    <source>
        <dbReference type="EMBL" id="CAG8452036.1"/>
    </source>
</evidence>
<sequence>MALARTFKLNTDALIPAIGLGVPALSVISRDSKDSFYKGSVYPLQYKVKKFLNLGFRHIDTSHYVNFTNTNDGPMGGGVRSSKVKREDIFITQKLWNNQHLPEQVTKSCEASLGRSKLRYYDLYLMHWPIALKDATRVKTSETDKASEAKETKTSEAKVTETLEAKNNPENPDKKSKAPAEIDDSIDFVDTYLAMESLVRSGQVKAIGVANFGIKRLEKLLKKAKIPPAVNQVEMHPYLPQNELLEFCKSHNIHVTSSLPFGIGKSSLRSDEIITKIAEKNKKSKFQVLAAWAVQRGTSIITDGALDIIAEKVFQDYVLPEEDFQQINELSETKNVRYITRKGWNFEWD</sequence>
<evidence type="ECO:0000256" key="1">
    <source>
        <dbReference type="PIRSR" id="PIRSR000097-2"/>
    </source>
</evidence>
<accession>A0A9N8YRW8</accession>
<feature type="domain" description="NADP-dependent oxidoreductase" evidence="4">
    <location>
        <begin position="48"/>
        <end position="331"/>
    </location>
</feature>
<dbReference type="EMBL" id="CAJVPS010000102">
    <property type="protein sequence ID" value="CAG8452036.1"/>
    <property type="molecule type" value="Genomic_DNA"/>
</dbReference>
<dbReference type="PIRSF" id="PIRSF000097">
    <property type="entry name" value="AKR"/>
    <property type="match status" value="1"/>
</dbReference>
<dbReference type="InterPro" id="IPR023210">
    <property type="entry name" value="NADP_OxRdtase_dom"/>
</dbReference>
<dbReference type="InterPro" id="IPR020471">
    <property type="entry name" value="AKR"/>
</dbReference>
<dbReference type="CDD" id="cd19071">
    <property type="entry name" value="AKR_AKR1-5-like"/>
    <property type="match status" value="1"/>
</dbReference>
<dbReference type="PRINTS" id="PR00069">
    <property type="entry name" value="ALDKETRDTASE"/>
</dbReference>
<reference evidence="5" key="1">
    <citation type="submission" date="2021-06" db="EMBL/GenBank/DDBJ databases">
        <authorList>
            <person name="Kallberg Y."/>
            <person name="Tangrot J."/>
            <person name="Rosling A."/>
        </authorList>
    </citation>
    <scope>NUCLEOTIDE SEQUENCE</scope>
    <source>
        <strain evidence="5">FL130A</strain>
    </source>
</reference>
<dbReference type="Pfam" id="PF00248">
    <property type="entry name" value="Aldo_ket_red"/>
    <property type="match status" value="1"/>
</dbReference>
<name>A0A9N8YRW8_9GLOM</name>
<dbReference type="InterPro" id="IPR036812">
    <property type="entry name" value="NAD(P)_OxRdtase_dom_sf"/>
</dbReference>
<dbReference type="SUPFAM" id="SSF51430">
    <property type="entry name" value="NAD(P)-linked oxidoreductase"/>
    <property type="match status" value="1"/>
</dbReference>
<protein>
    <submittedName>
        <fullName evidence="5">8012_t:CDS:1</fullName>
    </submittedName>
</protein>
<dbReference type="Proteomes" id="UP000789508">
    <property type="component" value="Unassembled WGS sequence"/>
</dbReference>